<dbReference type="EMBL" id="LS483470">
    <property type="protein sequence ID" value="SQI40081.1"/>
    <property type="molecule type" value="Genomic_DNA"/>
</dbReference>
<name>A0A2X4UMX5_9GAMM</name>
<gene>
    <name evidence="2" type="ORF">NCTC12151_01541</name>
</gene>
<keyword evidence="1" id="KW-1133">Transmembrane helix</keyword>
<organism evidence="2 3">
    <name type="scientific">Leminorella richardii</name>
    <dbReference type="NCBI Taxonomy" id="158841"/>
    <lineage>
        <taxon>Bacteria</taxon>
        <taxon>Pseudomonadati</taxon>
        <taxon>Pseudomonadota</taxon>
        <taxon>Gammaproteobacteria</taxon>
        <taxon>Enterobacterales</taxon>
        <taxon>Budviciaceae</taxon>
        <taxon>Leminorella</taxon>
    </lineage>
</organism>
<feature type="transmembrane region" description="Helical" evidence="1">
    <location>
        <begin position="86"/>
        <end position="105"/>
    </location>
</feature>
<sequence length="119" mass="13259">MENDNNLALQKGQAKVGVILALFGTGLPFLGLLRQLIEPTGDKEVILILGAVVTLFFVISLILLYSIKQIAVIEKRRFWSRLQKRFGILFLFYPFVGFLASIFLIKAGNTGLKTIGCEK</sequence>
<dbReference type="RefSeq" id="WP_111740103.1">
    <property type="nucleotide sequence ID" value="NZ_LR698987.1"/>
</dbReference>
<dbReference type="AlphaFoldDB" id="A0A2X4UMX5"/>
<protein>
    <submittedName>
        <fullName evidence="2">Uncharacterized protein</fullName>
    </submittedName>
</protein>
<evidence type="ECO:0000313" key="3">
    <source>
        <dbReference type="Proteomes" id="UP000249005"/>
    </source>
</evidence>
<keyword evidence="3" id="KW-1185">Reference proteome</keyword>
<keyword evidence="1" id="KW-0812">Transmembrane</keyword>
<reference evidence="2 3" key="1">
    <citation type="submission" date="2018-06" db="EMBL/GenBank/DDBJ databases">
        <authorList>
            <consortium name="Pathogen Informatics"/>
            <person name="Doyle S."/>
        </authorList>
    </citation>
    <scope>NUCLEOTIDE SEQUENCE [LARGE SCALE GENOMIC DNA]</scope>
    <source>
        <strain evidence="2 3">NCTC12151</strain>
    </source>
</reference>
<dbReference type="KEGG" id="lri:NCTC12151_01541"/>
<evidence type="ECO:0000313" key="2">
    <source>
        <dbReference type="EMBL" id="SQI40081.1"/>
    </source>
</evidence>
<proteinExistence type="predicted"/>
<dbReference type="Proteomes" id="UP000249005">
    <property type="component" value="Chromosome 1"/>
</dbReference>
<keyword evidence="1" id="KW-0472">Membrane</keyword>
<feature type="transmembrane region" description="Helical" evidence="1">
    <location>
        <begin position="45"/>
        <end position="65"/>
    </location>
</feature>
<feature type="transmembrane region" description="Helical" evidence="1">
    <location>
        <begin position="12"/>
        <end position="33"/>
    </location>
</feature>
<evidence type="ECO:0000256" key="1">
    <source>
        <dbReference type="SAM" id="Phobius"/>
    </source>
</evidence>
<accession>A0A2X4UMX5</accession>